<feature type="transmembrane region" description="Helical" evidence="1">
    <location>
        <begin position="51"/>
        <end position="70"/>
    </location>
</feature>
<accession>A0A6G0WD81</accession>
<keyword evidence="1" id="KW-1133">Transmembrane helix</keyword>
<keyword evidence="1" id="KW-0812">Transmembrane</keyword>
<gene>
    <name evidence="2" type="ORF">Ae201684_016324</name>
</gene>
<evidence type="ECO:0000256" key="1">
    <source>
        <dbReference type="SAM" id="Phobius"/>
    </source>
</evidence>
<protein>
    <submittedName>
        <fullName evidence="2">Uncharacterized protein</fullName>
    </submittedName>
</protein>
<evidence type="ECO:0000313" key="2">
    <source>
        <dbReference type="EMBL" id="KAF0725172.1"/>
    </source>
</evidence>
<feature type="transmembrane region" description="Helical" evidence="1">
    <location>
        <begin position="226"/>
        <end position="250"/>
    </location>
</feature>
<dbReference type="EMBL" id="VJMJ01000249">
    <property type="protein sequence ID" value="KAF0725172.1"/>
    <property type="molecule type" value="Genomic_DNA"/>
</dbReference>
<feature type="transmembrane region" description="Helical" evidence="1">
    <location>
        <begin position="179"/>
        <end position="206"/>
    </location>
</feature>
<keyword evidence="1" id="KW-0472">Membrane</keyword>
<dbReference type="Proteomes" id="UP000481153">
    <property type="component" value="Unassembled WGS sequence"/>
</dbReference>
<dbReference type="AlphaFoldDB" id="A0A6G0WD81"/>
<name>A0A6G0WD81_9STRA</name>
<dbReference type="VEuPathDB" id="FungiDB:AeMF1_020452"/>
<proteinExistence type="predicted"/>
<feature type="transmembrane region" description="Helical" evidence="1">
    <location>
        <begin position="137"/>
        <end position="158"/>
    </location>
</feature>
<sequence>MLLWEMCQHTRFIGATTSEMCLWIEPLGLSRYAFWASNLTYESIESICIKFAFRCWICIYICYLLWAHYYHHYVVLLYNLRHLGLSNEYKYYKIVLGDPAYVILSDPLVALAMAADNWYSANYVAMAVAQVSQLQDAWLYIRGCLYLSRFVWFAYLGMQAGSFMIKRRQREDSFAPVDPALLAVSTYIYCGLIMSLICNTPMVWLMYGSWYVFLPPLMYQEAIETISLVIFVTLLMAILPLGFSRILVLWQHRQANRVRPTSSRMLKQSTSDYTYNDLKALILLSLSMRKHNVRMLDNPQYRKLPLSSHRAADCFVLCYRRDGSLGQTVRLSLLSCLDPQLTKRDLALPMCTSLHSSCVCYIGSDSCETFKPLIKGDRCIHLGASKQTVKHHNPRRKL</sequence>
<organism evidence="2 3">
    <name type="scientific">Aphanomyces euteiches</name>
    <dbReference type="NCBI Taxonomy" id="100861"/>
    <lineage>
        <taxon>Eukaryota</taxon>
        <taxon>Sar</taxon>
        <taxon>Stramenopiles</taxon>
        <taxon>Oomycota</taxon>
        <taxon>Saprolegniomycetes</taxon>
        <taxon>Saprolegniales</taxon>
        <taxon>Verrucalvaceae</taxon>
        <taxon>Aphanomyces</taxon>
    </lineage>
</organism>
<evidence type="ECO:0000313" key="3">
    <source>
        <dbReference type="Proteomes" id="UP000481153"/>
    </source>
</evidence>
<comment type="caution">
    <text evidence="2">The sequence shown here is derived from an EMBL/GenBank/DDBJ whole genome shotgun (WGS) entry which is preliminary data.</text>
</comment>
<reference evidence="2 3" key="1">
    <citation type="submission" date="2019-07" db="EMBL/GenBank/DDBJ databases">
        <title>Genomics analysis of Aphanomyces spp. identifies a new class of oomycete effector associated with host adaptation.</title>
        <authorList>
            <person name="Gaulin E."/>
        </authorList>
    </citation>
    <scope>NUCLEOTIDE SEQUENCE [LARGE SCALE GENOMIC DNA]</scope>
    <source>
        <strain evidence="2 3">ATCC 201684</strain>
    </source>
</reference>
<keyword evidence="3" id="KW-1185">Reference proteome</keyword>